<keyword evidence="3" id="KW-0731">Sigma factor</keyword>
<dbReference type="Pfam" id="PF08281">
    <property type="entry name" value="Sigma70_r4_2"/>
    <property type="match status" value="1"/>
</dbReference>
<keyword evidence="2" id="KW-0805">Transcription regulation</keyword>
<evidence type="ECO:0000313" key="7">
    <source>
        <dbReference type="EMBL" id="NBG67145.1"/>
    </source>
</evidence>
<dbReference type="RefSeq" id="WP_160634090.1">
    <property type="nucleotide sequence ID" value="NZ_WWNE01000012.1"/>
</dbReference>
<dbReference type="GO" id="GO:0003677">
    <property type="term" value="F:DNA binding"/>
    <property type="evidence" value="ECO:0007669"/>
    <property type="project" value="InterPro"/>
</dbReference>
<evidence type="ECO:0000313" key="8">
    <source>
        <dbReference type="Proteomes" id="UP000470771"/>
    </source>
</evidence>
<dbReference type="NCBIfam" id="TIGR02985">
    <property type="entry name" value="Sig70_bacteroi1"/>
    <property type="match status" value="1"/>
</dbReference>
<evidence type="ECO:0000256" key="2">
    <source>
        <dbReference type="ARBA" id="ARBA00023015"/>
    </source>
</evidence>
<dbReference type="NCBIfam" id="TIGR02937">
    <property type="entry name" value="sigma70-ECF"/>
    <property type="match status" value="1"/>
</dbReference>
<comment type="caution">
    <text evidence="7">The sequence shown here is derived from an EMBL/GenBank/DDBJ whole genome shotgun (WGS) entry which is preliminary data.</text>
</comment>
<evidence type="ECO:0000256" key="1">
    <source>
        <dbReference type="ARBA" id="ARBA00010641"/>
    </source>
</evidence>
<feature type="domain" description="RNA polymerase sigma factor 70 region 4 type 2" evidence="6">
    <location>
        <begin position="116"/>
        <end position="167"/>
    </location>
</feature>
<dbReference type="EMBL" id="WWNE01000012">
    <property type="protein sequence ID" value="NBG67145.1"/>
    <property type="molecule type" value="Genomic_DNA"/>
</dbReference>
<dbReference type="GO" id="GO:0006352">
    <property type="term" value="P:DNA-templated transcription initiation"/>
    <property type="evidence" value="ECO:0007669"/>
    <property type="project" value="InterPro"/>
</dbReference>
<keyword evidence="4" id="KW-0804">Transcription</keyword>
<evidence type="ECO:0000256" key="3">
    <source>
        <dbReference type="ARBA" id="ARBA00023082"/>
    </source>
</evidence>
<dbReference type="GO" id="GO:0016987">
    <property type="term" value="F:sigma factor activity"/>
    <property type="evidence" value="ECO:0007669"/>
    <property type="project" value="UniProtKB-KW"/>
</dbReference>
<sequence>MTSSNQFGKIQQGDKKAFESLFRDRYSAMCNFANSYLNDYSQSEDIVQAVFIKLWEKRSEIHIESSVDGFLFQSIKNSCLNELKHDKVKSKHRAHVLYTDSAATETDYIEAKELNEIIQERIQALPEKRREIFKLSRENGLRYAEIAEKLNISIKTVETQMSLSLKYLRENLKHLFSLLVLFLEGFK</sequence>
<organism evidence="7 8">
    <name type="scientific">Acidiluteibacter ferrifornacis</name>
    <dbReference type="NCBI Taxonomy" id="2692424"/>
    <lineage>
        <taxon>Bacteria</taxon>
        <taxon>Pseudomonadati</taxon>
        <taxon>Bacteroidota</taxon>
        <taxon>Flavobacteriia</taxon>
        <taxon>Flavobacteriales</taxon>
        <taxon>Cryomorphaceae</taxon>
        <taxon>Acidiluteibacter</taxon>
    </lineage>
</organism>
<dbReference type="InterPro" id="IPR039425">
    <property type="entry name" value="RNA_pol_sigma-70-like"/>
</dbReference>
<dbReference type="SUPFAM" id="SSF88659">
    <property type="entry name" value="Sigma3 and sigma4 domains of RNA polymerase sigma factors"/>
    <property type="match status" value="1"/>
</dbReference>
<reference evidence="7 8" key="1">
    <citation type="submission" date="2019-12" db="EMBL/GenBank/DDBJ databases">
        <authorList>
            <person name="Zhao J."/>
        </authorList>
    </citation>
    <scope>NUCLEOTIDE SEQUENCE [LARGE SCALE GENOMIC DNA]</scope>
    <source>
        <strain evidence="7 8">S-15</strain>
    </source>
</reference>
<dbReference type="InterPro" id="IPR007627">
    <property type="entry name" value="RNA_pol_sigma70_r2"/>
</dbReference>
<accession>A0A6N9NRV1</accession>
<dbReference type="Pfam" id="PF04542">
    <property type="entry name" value="Sigma70_r2"/>
    <property type="match status" value="1"/>
</dbReference>
<dbReference type="CDD" id="cd06171">
    <property type="entry name" value="Sigma70_r4"/>
    <property type="match status" value="1"/>
</dbReference>
<evidence type="ECO:0000259" key="6">
    <source>
        <dbReference type="Pfam" id="PF08281"/>
    </source>
</evidence>
<dbReference type="Gene3D" id="1.10.1740.10">
    <property type="match status" value="1"/>
</dbReference>
<dbReference type="Gene3D" id="1.10.10.10">
    <property type="entry name" value="Winged helix-like DNA-binding domain superfamily/Winged helix DNA-binding domain"/>
    <property type="match status" value="1"/>
</dbReference>
<evidence type="ECO:0000256" key="4">
    <source>
        <dbReference type="ARBA" id="ARBA00023163"/>
    </source>
</evidence>
<gene>
    <name evidence="7" type="ORF">GQN54_13530</name>
</gene>
<dbReference type="PANTHER" id="PTHR43133">
    <property type="entry name" value="RNA POLYMERASE ECF-TYPE SIGMA FACTO"/>
    <property type="match status" value="1"/>
</dbReference>
<keyword evidence="8" id="KW-1185">Reference proteome</keyword>
<dbReference type="PANTHER" id="PTHR43133:SF46">
    <property type="entry name" value="RNA POLYMERASE SIGMA-70 FACTOR ECF SUBFAMILY"/>
    <property type="match status" value="1"/>
</dbReference>
<dbReference type="InterPro" id="IPR013325">
    <property type="entry name" value="RNA_pol_sigma_r2"/>
</dbReference>
<dbReference type="AlphaFoldDB" id="A0A6N9NRV1"/>
<protein>
    <submittedName>
        <fullName evidence="7">RNA polymerase sigma-70 factor</fullName>
    </submittedName>
</protein>
<comment type="similarity">
    <text evidence="1">Belongs to the sigma-70 factor family. ECF subfamily.</text>
</comment>
<dbReference type="Proteomes" id="UP000470771">
    <property type="component" value="Unassembled WGS sequence"/>
</dbReference>
<dbReference type="InterPro" id="IPR014284">
    <property type="entry name" value="RNA_pol_sigma-70_dom"/>
</dbReference>
<name>A0A6N9NRV1_9FLAO</name>
<dbReference type="InterPro" id="IPR013249">
    <property type="entry name" value="RNA_pol_sigma70_r4_t2"/>
</dbReference>
<proteinExistence type="inferred from homology"/>
<dbReference type="SUPFAM" id="SSF88946">
    <property type="entry name" value="Sigma2 domain of RNA polymerase sigma factors"/>
    <property type="match status" value="1"/>
</dbReference>
<dbReference type="InterPro" id="IPR014327">
    <property type="entry name" value="RNA_pol_sigma70_bacteroid"/>
</dbReference>
<dbReference type="InterPro" id="IPR036388">
    <property type="entry name" value="WH-like_DNA-bd_sf"/>
</dbReference>
<evidence type="ECO:0000259" key="5">
    <source>
        <dbReference type="Pfam" id="PF04542"/>
    </source>
</evidence>
<feature type="domain" description="RNA polymerase sigma-70 region 2" evidence="5">
    <location>
        <begin position="21"/>
        <end position="85"/>
    </location>
</feature>
<dbReference type="InterPro" id="IPR013324">
    <property type="entry name" value="RNA_pol_sigma_r3/r4-like"/>
</dbReference>